<dbReference type="SUPFAM" id="SSF57889">
    <property type="entry name" value="Cysteine-rich domain"/>
    <property type="match status" value="1"/>
</dbReference>
<dbReference type="InterPro" id="IPR029071">
    <property type="entry name" value="Ubiquitin-like_domsf"/>
</dbReference>
<evidence type="ECO:0000256" key="1">
    <source>
        <dbReference type="ARBA" id="ARBA00022723"/>
    </source>
</evidence>
<dbReference type="SMART" id="SM00109">
    <property type="entry name" value="C1"/>
    <property type="match status" value="1"/>
</dbReference>
<feature type="region of interest" description="Disordered" evidence="5">
    <location>
        <begin position="331"/>
        <end position="377"/>
    </location>
</feature>
<dbReference type="InterPro" id="IPR017441">
    <property type="entry name" value="Protein_kinase_ATP_BS"/>
</dbReference>
<accession>A0A653D7E4</accession>
<dbReference type="InterPro" id="IPR003116">
    <property type="entry name" value="RBD_dom"/>
</dbReference>
<dbReference type="EMBL" id="CAACVG010010477">
    <property type="protein sequence ID" value="VEN55913.1"/>
    <property type="molecule type" value="Genomic_DNA"/>
</dbReference>
<feature type="domain" description="RBD" evidence="7">
    <location>
        <begin position="135"/>
        <end position="205"/>
    </location>
</feature>
<dbReference type="AlphaFoldDB" id="A0A653D7E4"/>
<name>A0A653D7E4_CALMS</name>
<evidence type="ECO:0008006" key="10">
    <source>
        <dbReference type="Google" id="ProtNLM"/>
    </source>
</evidence>
<dbReference type="SMART" id="SM00455">
    <property type="entry name" value="RBD"/>
    <property type="match status" value="1"/>
</dbReference>
<dbReference type="InterPro" id="IPR046349">
    <property type="entry name" value="C1-like_sf"/>
</dbReference>
<evidence type="ECO:0000259" key="6">
    <source>
        <dbReference type="PROSITE" id="PS50081"/>
    </source>
</evidence>
<organism evidence="8 9">
    <name type="scientific">Callosobruchus maculatus</name>
    <name type="common">Southern cowpea weevil</name>
    <name type="synonym">Pulse bruchid</name>
    <dbReference type="NCBI Taxonomy" id="64391"/>
    <lineage>
        <taxon>Eukaryota</taxon>
        <taxon>Metazoa</taxon>
        <taxon>Ecdysozoa</taxon>
        <taxon>Arthropoda</taxon>
        <taxon>Hexapoda</taxon>
        <taxon>Insecta</taxon>
        <taxon>Pterygota</taxon>
        <taxon>Neoptera</taxon>
        <taxon>Endopterygota</taxon>
        <taxon>Coleoptera</taxon>
        <taxon>Polyphaga</taxon>
        <taxon>Cucujiformia</taxon>
        <taxon>Chrysomeloidea</taxon>
        <taxon>Chrysomelidae</taxon>
        <taxon>Bruchinae</taxon>
        <taxon>Bruchini</taxon>
        <taxon>Callosobruchus</taxon>
    </lineage>
</organism>
<keyword evidence="9" id="KW-1185">Reference proteome</keyword>
<dbReference type="PROSITE" id="PS00479">
    <property type="entry name" value="ZF_DAG_PE_1"/>
    <property type="match status" value="1"/>
</dbReference>
<evidence type="ECO:0000256" key="5">
    <source>
        <dbReference type="SAM" id="MobiDB-lite"/>
    </source>
</evidence>
<dbReference type="GO" id="GO:0046872">
    <property type="term" value="F:metal ion binding"/>
    <property type="evidence" value="ECO:0007669"/>
    <property type="project" value="UniProtKB-KW"/>
</dbReference>
<reference evidence="8 9" key="1">
    <citation type="submission" date="2019-01" db="EMBL/GenBank/DDBJ databases">
        <authorList>
            <person name="Sayadi A."/>
        </authorList>
    </citation>
    <scope>NUCLEOTIDE SEQUENCE [LARGE SCALE GENOMIC DNA]</scope>
</reference>
<dbReference type="InterPro" id="IPR011009">
    <property type="entry name" value="Kinase-like_dom_sf"/>
</dbReference>
<dbReference type="Gene3D" id="3.30.200.20">
    <property type="entry name" value="Phosphorylase Kinase, domain 1"/>
    <property type="match status" value="1"/>
</dbReference>
<evidence type="ECO:0000259" key="7">
    <source>
        <dbReference type="PROSITE" id="PS50898"/>
    </source>
</evidence>
<sequence length="435" mass="48798">MAVLCDFDRSNINEKTLNGPEIPLSDVDNYSDAMSTDSEELDIQQELRNIENVISLTRTNIDALNAKFADFQQPPAMYLKEYEDLTSKLHELEVKRRRLMEQLSNGRESPEDLSDQCYSTHELNKPHYDTLTRPKFVRAHLPNQQRTSVQVREGLTLREALAKAMKLRNLVCEICCVYLGDSNIPVNWDTDISTLNCEEITVKIIDKFPIPPTSISHNFVRKTFFSLVFCECCRRLLFQGFYCRTCGYKFHQRCAARVPSLCHQVRMADAYYRALLARPPDSCAGILHAGTADIGLSHRQPRHPGTLGHHDRSSSAPNVCLNSVKGSGDDCSRSGGEGNGSPHCRSTQASPTGSSQPRRPRARSADESKPLLAPRESIEDWEIPADEILVGARVGSGSFGTVYKAHWHGPVAVKTLNVKIPQLHSCKLSKMKWLC</sequence>
<keyword evidence="3" id="KW-0067">ATP-binding</keyword>
<evidence type="ECO:0000313" key="9">
    <source>
        <dbReference type="Proteomes" id="UP000410492"/>
    </source>
</evidence>
<evidence type="ECO:0000313" key="8">
    <source>
        <dbReference type="EMBL" id="VEN55913.1"/>
    </source>
</evidence>
<keyword evidence="4" id="KW-0175">Coiled coil</keyword>
<gene>
    <name evidence="8" type="ORF">CALMAC_LOCUS14961</name>
</gene>
<feature type="compositionally biased region" description="Polar residues" evidence="5">
    <location>
        <begin position="344"/>
        <end position="353"/>
    </location>
</feature>
<evidence type="ECO:0000256" key="2">
    <source>
        <dbReference type="ARBA" id="ARBA00022833"/>
    </source>
</evidence>
<keyword evidence="3" id="KW-0547">Nucleotide-binding</keyword>
<dbReference type="Pfam" id="PF00130">
    <property type="entry name" value="C1_1"/>
    <property type="match status" value="1"/>
</dbReference>
<keyword evidence="2" id="KW-0862">Zinc</keyword>
<feature type="coiled-coil region" evidence="4">
    <location>
        <begin position="47"/>
        <end position="109"/>
    </location>
</feature>
<dbReference type="CDD" id="cd20811">
    <property type="entry name" value="C1_Raf"/>
    <property type="match status" value="1"/>
</dbReference>
<evidence type="ECO:0000256" key="4">
    <source>
        <dbReference type="SAM" id="Coils"/>
    </source>
</evidence>
<dbReference type="GO" id="GO:0007165">
    <property type="term" value="P:signal transduction"/>
    <property type="evidence" value="ECO:0007669"/>
    <property type="project" value="InterPro"/>
</dbReference>
<dbReference type="GO" id="GO:0005524">
    <property type="term" value="F:ATP binding"/>
    <property type="evidence" value="ECO:0007669"/>
    <property type="project" value="UniProtKB-UniRule"/>
</dbReference>
<dbReference type="InterPro" id="IPR002219">
    <property type="entry name" value="PKC_DAG/PE"/>
</dbReference>
<feature type="binding site" evidence="3">
    <location>
        <position position="414"/>
    </location>
    <ligand>
        <name>ATP</name>
        <dbReference type="ChEBI" id="CHEBI:30616"/>
    </ligand>
</feature>
<dbReference type="Gene3D" id="3.10.20.90">
    <property type="entry name" value="Phosphatidylinositol 3-kinase Catalytic Subunit, Chain A, domain 1"/>
    <property type="match status" value="1"/>
</dbReference>
<proteinExistence type="predicted"/>
<dbReference type="Proteomes" id="UP000410492">
    <property type="component" value="Unassembled WGS sequence"/>
</dbReference>
<feature type="region of interest" description="Disordered" evidence="5">
    <location>
        <begin position="295"/>
        <end position="316"/>
    </location>
</feature>
<dbReference type="PROSITE" id="PS00107">
    <property type="entry name" value="PROTEIN_KINASE_ATP"/>
    <property type="match status" value="1"/>
</dbReference>
<dbReference type="SUPFAM" id="SSF56112">
    <property type="entry name" value="Protein kinase-like (PK-like)"/>
    <property type="match status" value="1"/>
</dbReference>
<feature type="domain" description="Phorbol-ester/DAG-type" evidence="6">
    <location>
        <begin position="216"/>
        <end position="262"/>
    </location>
</feature>
<dbReference type="SUPFAM" id="SSF54236">
    <property type="entry name" value="Ubiquitin-like"/>
    <property type="match status" value="1"/>
</dbReference>
<dbReference type="Pfam" id="PF02196">
    <property type="entry name" value="RBD"/>
    <property type="match status" value="1"/>
</dbReference>
<dbReference type="PROSITE" id="PS50898">
    <property type="entry name" value="RBD"/>
    <property type="match status" value="1"/>
</dbReference>
<dbReference type="Gene3D" id="3.30.60.20">
    <property type="match status" value="1"/>
</dbReference>
<dbReference type="OrthoDB" id="774951at2759"/>
<keyword evidence="1" id="KW-0479">Metal-binding</keyword>
<dbReference type="PROSITE" id="PS50081">
    <property type="entry name" value="ZF_DAG_PE_2"/>
    <property type="match status" value="1"/>
</dbReference>
<protein>
    <recommendedName>
        <fullName evidence="10">Phorbol-ester/DAG-type domain-containing protein</fullName>
    </recommendedName>
</protein>
<dbReference type="CDD" id="cd01816">
    <property type="entry name" value="RBD_RAF"/>
    <property type="match status" value="1"/>
</dbReference>
<evidence type="ECO:0000256" key="3">
    <source>
        <dbReference type="PROSITE-ProRule" id="PRU10141"/>
    </source>
</evidence>